<evidence type="ECO:0000313" key="8">
    <source>
        <dbReference type="Proteomes" id="UP000188268"/>
    </source>
</evidence>
<feature type="domain" description="Disease resistance R13L4/SHOC-2-like LRR" evidence="6">
    <location>
        <begin position="560"/>
        <end position="872"/>
    </location>
</feature>
<dbReference type="InterPro" id="IPR002182">
    <property type="entry name" value="NB-ARC"/>
</dbReference>
<dbReference type="Gene3D" id="3.40.50.300">
    <property type="entry name" value="P-loop containing nucleotide triphosphate hydrolases"/>
    <property type="match status" value="1"/>
</dbReference>
<dbReference type="InterPro" id="IPR044974">
    <property type="entry name" value="Disease_R_plants"/>
</dbReference>
<dbReference type="Pfam" id="PF23559">
    <property type="entry name" value="WHD_DRP"/>
    <property type="match status" value="1"/>
</dbReference>
<dbReference type="Gene3D" id="1.10.8.430">
    <property type="entry name" value="Helical domain of apoptotic protease-activating factors"/>
    <property type="match status" value="1"/>
</dbReference>
<dbReference type="Gene3D" id="1.10.10.10">
    <property type="entry name" value="Winged helix-like DNA-binding domain superfamily/Winged helix DNA-binding domain"/>
    <property type="match status" value="1"/>
</dbReference>
<feature type="coiled-coil region" evidence="3">
    <location>
        <begin position="31"/>
        <end position="58"/>
    </location>
</feature>
<dbReference type="FunFam" id="3.40.50.300:FF:001091">
    <property type="entry name" value="Probable disease resistance protein At1g61300"/>
    <property type="match status" value="1"/>
</dbReference>
<evidence type="ECO:0000313" key="7">
    <source>
        <dbReference type="EMBL" id="OMO94413.1"/>
    </source>
</evidence>
<dbReference type="InterPro" id="IPR042197">
    <property type="entry name" value="Apaf_helical"/>
</dbReference>
<keyword evidence="2" id="KW-0611">Plant defense</keyword>
<dbReference type="Proteomes" id="UP000188268">
    <property type="component" value="Unassembled WGS sequence"/>
</dbReference>
<dbReference type="AlphaFoldDB" id="A0A1R3JHX8"/>
<dbReference type="SUPFAM" id="SSF52540">
    <property type="entry name" value="P-loop containing nucleoside triphosphate hydrolases"/>
    <property type="match status" value="1"/>
</dbReference>
<comment type="caution">
    <text evidence="7">The sequence shown here is derived from an EMBL/GenBank/DDBJ whole genome shotgun (WGS) entry which is preliminary data.</text>
</comment>
<dbReference type="STRING" id="210143.A0A1R3JHX8"/>
<dbReference type="InterPro" id="IPR058922">
    <property type="entry name" value="WHD_DRP"/>
</dbReference>
<dbReference type="InterPro" id="IPR032675">
    <property type="entry name" value="LRR_dom_sf"/>
</dbReference>
<dbReference type="PANTHER" id="PTHR23155:SF1205">
    <property type="entry name" value="DISEASE RESISTANCE PROTEIN RPM1"/>
    <property type="match status" value="1"/>
</dbReference>
<dbReference type="EMBL" id="AWWV01007875">
    <property type="protein sequence ID" value="OMO94413.1"/>
    <property type="molecule type" value="Genomic_DNA"/>
</dbReference>
<keyword evidence="3" id="KW-0175">Coiled coil</keyword>
<dbReference type="InterPro" id="IPR027417">
    <property type="entry name" value="P-loop_NTPase"/>
</dbReference>
<dbReference type="GO" id="GO:0043531">
    <property type="term" value="F:ADP binding"/>
    <property type="evidence" value="ECO:0007669"/>
    <property type="project" value="InterPro"/>
</dbReference>
<dbReference type="FunFam" id="1.10.10.10:FF:000322">
    <property type="entry name" value="Probable disease resistance protein At1g63360"/>
    <property type="match status" value="1"/>
</dbReference>
<organism evidence="7 8">
    <name type="scientific">Corchorus capsularis</name>
    <name type="common">Jute</name>
    <dbReference type="NCBI Taxonomy" id="210143"/>
    <lineage>
        <taxon>Eukaryota</taxon>
        <taxon>Viridiplantae</taxon>
        <taxon>Streptophyta</taxon>
        <taxon>Embryophyta</taxon>
        <taxon>Tracheophyta</taxon>
        <taxon>Spermatophyta</taxon>
        <taxon>Magnoliopsida</taxon>
        <taxon>eudicotyledons</taxon>
        <taxon>Gunneridae</taxon>
        <taxon>Pentapetalae</taxon>
        <taxon>rosids</taxon>
        <taxon>malvids</taxon>
        <taxon>Malvales</taxon>
        <taxon>Malvaceae</taxon>
        <taxon>Grewioideae</taxon>
        <taxon>Apeibeae</taxon>
        <taxon>Corchorus</taxon>
    </lineage>
</organism>
<dbReference type="PANTHER" id="PTHR23155">
    <property type="entry name" value="DISEASE RESISTANCE PROTEIN RP"/>
    <property type="match status" value="1"/>
</dbReference>
<gene>
    <name evidence="7" type="ORF">CCACVL1_06019</name>
</gene>
<dbReference type="GO" id="GO:0098542">
    <property type="term" value="P:defense response to other organism"/>
    <property type="evidence" value="ECO:0007669"/>
    <property type="project" value="TreeGrafter"/>
</dbReference>
<keyword evidence="8" id="KW-1185">Reference proteome</keyword>
<sequence length="931" mass="106545">MEPIFTILAVIIAYLLNTLNILSGCGQVRHRNRIHQDVEAIKRDLRNLEAILKQSDDDQQSLVGMRVASFRAADAIEKFDQLSTEEVELLFDSVCGFFKSMTNLKSHIQIASGIRHAKKMVNNAISDRPRENNQLQRPPNNRTWANLREDALEKDDIVGIEKPSKKLMGWLLPKDPKLRVISVVGMGGMGKTTLVKKVFDDIRLKDRFRHHVWTTISQSLNVEEFLKDIIRQIYAGNYRRPIPGDLGTMEISGLQKMVQDSLRPSSGSYLLVLDDIWSINDCNAIINTLPKGYRSRIILTTRDDDIAPLSCLKFNADKHVMAKLSSENSKELFCRKAFEDGRCPTHLEQTVESILGKCDGLPLAINSIGGFLRKKKKAQEWETANSSLGYELRMNKELDFMKKILSLSYNELSDEVKSCFLYLSMFPEDYKIEYNRLIRLWMAEKFVHPIEEKTVEEVAEEYFKILLNRNLIQAAETSSDGRFKSCRVHDIMHKICILKSKDQRFAGIHNNTGADWPDNVRRLSIQYTTPNVDQITKSPLVRALCVFGLAESTPEATMHALLLKKHRKIKILDLQGAPLKKFPREITKLVYLRYLSLRHTKVEEIPNSISKLKNLETLDLKHARVSKLPTSIVELTKLRVLLVYRYDEVESYTHFHYKYGFEPPDDIGQLKSLRKLSFVDATRGRHILTQLGNLTQLRRLGVTELKEGDGAALCSSINNLSQLRALSITSWDEEQIIDLPADQLRSPQCLPLQRLYLTGSLKELPMWIPNVTSLVRLSLKGSRLDVAPLKQLQDLPRLEHLELFEVYNGKELHFEDGGFMSLKVLGLDKFEELETIKVDKGAMGNLEKLIIQRCMMLKEVPVGIEHLTRIKVLELFDMPQEIIQRLRIGGEDNLKIAHIPQAYSTHWNKGWESNSLDGTLNVRDSITPFGK</sequence>
<dbReference type="OrthoDB" id="5986190at2759"/>
<evidence type="ECO:0000256" key="1">
    <source>
        <dbReference type="ARBA" id="ARBA00022737"/>
    </source>
</evidence>
<reference evidence="7 8" key="1">
    <citation type="submission" date="2013-09" db="EMBL/GenBank/DDBJ databases">
        <title>Corchorus capsularis genome sequencing.</title>
        <authorList>
            <person name="Alam M."/>
            <person name="Haque M.S."/>
            <person name="Islam M.S."/>
            <person name="Emdad E.M."/>
            <person name="Islam M.M."/>
            <person name="Ahmed B."/>
            <person name="Halim A."/>
            <person name="Hossen Q.M.M."/>
            <person name="Hossain M.Z."/>
            <person name="Ahmed R."/>
            <person name="Khan M.M."/>
            <person name="Islam R."/>
            <person name="Rashid M.M."/>
            <person name="Khan S.A."/>
            <person name="Rahman M.S."/>
            <person name="Alam M."/>
        </authorList>
    </citation>
    <scope>NUCLEOTIDE SEQUENCE [LARGE SCALE GENOMIC DNA]</scope>
    <source>
        <strain evidence="8">cv. CVL-1</strain>
        <tissue evidence="7">Whole seedling</tissue>
    </source>
</reference>
<dbReference type="OMA" id="CHAWISA"/>
<accession>A0A1R3JHX8</accession>
<evidence type="ECO:0000259" key="6">
    <source>
        <dbReference type="Pfam" id="PF23598"/>
    </source>
</evidence>
<name>A0A1R3JHX8_COCAP</name>
<dbReference type="Pfam" id="PF23598">
    <property type="entry name" value="LRR_14"/>
    <property type="match status" value="1"/>
</dbReference>
<dbReference type="PRINTS" id="PR00364">
    <property type="entry name" value="DISEASERSIST"/>
</dbReference>
<evidence type="ECO:0000256" key="2">
    <source>
        <dbReference type="ARBA" id="ARBA00022821"/>
    </source>
</evidence>
<dbReference type="SUPFAM" id="SSF52058">
    <property type="entry name" value="L domain-like"/>
    <property type="match status" value="1"/>
</dbReference>
<feature type="domain" description="Disease resistance protein winged helix" evidence="5">
    <location>
        <begin position="425"/>
        <end position="495"/>
    </location>
</feature>
<dbReference type="Pfam" id="PF00931">
    <property type="entry name" value="NB-ARC"/>
    <property type="match status" value="1"/>
</dbReference>
<feature type="domain" description="NB-ARC" evidence="4">
    <location>
        <begin position="161"/>
        <end position="340"/>
    </location>
</feature>
<evidence type="ECO:0000256" key="3">
    <source>
        <dbReference type="SAM" id="Coils"/>
    </source>
</evidence>
<dbReference type="InterPro" id="IPR036388">
    <property type="entry name" value="WH-like_DNA-bd_sf"/>
</dbReference>
<proteinExistence type="predicted"/>
<keyword evidence="1" id="KW-0677">Repeat</keyword>
<dbReference type="Gramene" id="OMO94413">
    <property type="protein sequence ID" value="OMO94413"/>
    <property type="gene ID" value="CCACVL1_06019"/>
</dbReference>
<dbReference type="Gene3D" id="3.80.10.10">
    <property type="entry name" value="Ribonuclease Inhibitor"/>
    <property type="match status" value="2"/>
</dbReference>
<protein>
    <submittedName>
        <fullName evidence="7">Disease resistance protein</fullName>
    </submittedName>
</protein>
<evidence type="ECO:0000259" key="5">
    <source>
        <dbReference type="Pfam" id="PF23559"/>
    </source>
</evidence>
<dbReference type="InterPro" id="IPR055414">
    <property type="entry name" value="LRR_R13L4/SHOC2-like"/>
</dbReference>
<evidence type="ECO:0000259" key="4">
    <source>
        <dbReference type="Pfam" id="PF00931"/>
    </source>
</evidence>